<evidence type="ECO:0008006" key="8">
    <source>
        <dbReference type="Google" id="ProtNLM"/>
    </source>
</evidence>
<dbReference type="GO" id="GO:0005615">
    <property type="term" value="C:extracellular space"/>
    <property type="evidence" value="ECO:0007669"/>
    <property type="project" value="UniProtKB-KW"/>
</dbReference>
<reference evidence="6" key="2">
    <citation type="submission" date="2025-08" db="UniProtKB">
        <authorList>
            <consortium name="Ensembl"/>
        </authorList>
    </citation>
    <scope>IDENTIFICATION</scope>
</reference>
<comment type="similarity">
    <text evidence="2">Belongs to the IL-17 family.</text>
</comment>
<reference evidence="6" key="3">
    <citation type="submission" date="2025-09" db="UniProtKB">
        <authorList>
            <consortium name="Ensembl"/>
        </authorList>
    </citation>
    <scope>IDENTIFICATION</scope>
</reference>
<dbReference type="Proteomes" id="UP000007635">
    <property type="component" value="Chromosome XVIII"/>
</dbReference>
<dbReference type="PRINTS" id="PR01932">
    <property type="entry name" value="INTRLEUKIN17"/>
</dbReference>
<dbReference type="SUPFAM" id="SSF57501">
    <property type="entry name" value="Cystine-knot cytokines"/>
    <property type="match status" value="1"/>
</dbReference>
<dbReference type="InterPro" id="IPR010345">
    <property type="entry name" value="IL-17_fam"/>
</dbReference>
<evidence type="ECO:0000256" key="2">
    <source>
        <dbReference type="ARBA" id="ARBA00007236"/>
    </source>
</evidence>
<evidence type="ECO:0000256" key="1">
    <source>
        <dbReference type="ARBA" id="ARBA00004613"/>
    </source>
</evidence>
<dbReference type="Ensembl" id="ENSGACT00000032195.1">
    <property type="protein sequence ID" value="ENSGACP00000066667.1"/>
    <property type="gene ID" value="ENSGACG00000026922.1"/>
</dbReference>
<dbReference type="Gene3D" id="2.10.90.10">
    <property type="entry name" value="Cystine-knot cytokines"/>
    <property type="match status" value="1"/>
</dbReference>
<proteinExistence type="inferred from homology"/>
<name>A0AAQ4RVE0_GASAC</name>
<sequence>YCSCANAPRWVWLLSASDGPPDVQVLSALLLVGLAASHRSAHGARLAGTTLRLVLDSSVQPQLGSSSASIANTSLSPWTYRESCVESRLPRQIFHAVCLTSGCLSPHGGGEDASLEAKPIYHQVLVLHKTLRQRAGKRRRTRYGFRLGTEVIAVGCTCVRPSVVTHGTNHTGPS</sequence>
<protein>
    <recommendedName>
        <fullName evidence="8">Interleukin 17a/f1</fullName>
    </recommendedName>
</protein>
<dbReference type="GeneTree" id="ENSGT00940000175981"/>
<evidence type="ECO:0000313" key="6">
    <source>
        <dbReference type="Ensembl" id="ENSGACP00000066667.1"/>
    </source>
</evidence>
<keyword evidence="7" id="KW-1185">Reference proteome</keyword>
<dbReference type="Pfam" id="PF06083">
    <property type="entry name" value="IL17"/>
    <property type="match status" value="1"/>
</dbReference>
<evidence type="ECO:0000256" key="3">
    <source>
        <dbReference type="ARBA" id="ARBA00022514"/>
    </source>
</evidence>
<comment type="subcellular location">
    <subcellularLocation>
        <location evidence="1">Secreted</location>
    </subcellularLocation>
</comment>
<dbReference type="InterPro" id="IPR020440">
    <property type="entry name" value="IL-17_chr"/>
</dbReference>
<evidence type="ECO:0000256" key="5">
    <source>
        <dbReference type="ARBA" id="ARBA00022729"/>
    </source>
</evidence>
<evidence type="ECO:0000256" key="4">
    <source>
        <dbReference type="ARBA" id="ARBA00022525"/>
    </source>
</evidence>
<organism evidence="6 7">
    <name type="scientific">Gasterosteus aculeatus aculeatus</name>
    <name type="common">three-spined stickleback</name>
    <dbReference type="NCBI Taxonomy" id="481459"/>
    <lineage>
        <taxon>Eukaryota</taxon>
        <taxon>Metazoa</taxon>
        <taxon>Chordata</taxon>
        <taxon>Craniata</taxon>
        <taxon>Vertebrata</taxon>
        <taxon>Euteleostomi</taxon>
        <taxon>Actinopterygii</taxon>
        <taxon>Neopterygii</taxon>
        <taxon>Teleostei</taxon>
        <taxon>Neoteleostei</taxon>
        <taxon>Acanthomorphata</taxon>
        <taxon>Eupercaria</taxon>
        <taxon>Perciformes</taxon>
        <taxon>Cottioidei</taxon>
        <taxon>Gasterosteales</taxon>
        <taxon>Gasterosteidae</taxon>
        <taxon>Gasterosteus</taxon>
    </lineage>
</organism>
<keyword evidence="3" id="KW-0202">Cytokine</keyword>
<dbReference type="AlphaFoldDB" id="A0AAQ4RVE0"/>
<evidence type="ECO:0000313" key="7">
    <source>
        <dbReference type="Proteomes" id="UP000007635"/>
    </source>
</evidence>
<dbReference type="InterPro" id="IPR029034">
    <property type="entry name" value="Cystine-knot_cytokine"/>
</dbReference>
<dbReference type="GO" id="GO:0006954">
    <property type="term" value="P:inflammatory response"/>
    <property type="evidence" value="ECO:0007669"/>
    <property type="project" value="InterPro"/>
</dbReference>
<keyword evidence="4" id="KW-0964">Secreted</keyword>
<accession>A0AAQ4RVE0</accession>
<keyword evidence="5" id="KW-0732">Signal</keyword>
<dbReference type="GO" id="GO:0005125">
    <property type="term" value="F:cytokine activity"/>
    <property type="evidence" value="ECO:0007669"/>
    <property type="project" value="UniProtKB-KW"/>
</dbReference>
<reference evidence="6 7" key="1">
    <citation type="journal article" date="2021" name="G3 (Bethesda)">
        <title>Improved contiguity of the threespine stickleback genome using long-read sequencing.</title>
        <authorList>
            <person name="Nath S."/>
            <person name="Shaw D.E."/>
            <person name="White M.A."/>
        </authorList>
    </citation>
    <scope>NUCLEOTIDE SEQUENCE [LARGE SCALE GENOMIC DNA]</scope>
    <source>
        <strain evidence="6 7">Lake Benthic</strain>
    </source>
</reference>